<dbReference type="GO" id="GO:0004497">
    <property type="term" value="F:monooxygenase activity"/>
    <property type="evidence" value="ECO:0007669"/>
    <property type="project" value="UniProtKB-KW"/>
</dbReference>
<protein>
    <submittedName>
        <fullName evidence="2">Heme-degrading monooxygenase HmoA</fullName>
    </submittedName>
</protein>
<sequence>MSGRARVLIWHRAPAEGPGAVAEAYRSISGDLAGTPGLLGNELLASLTDEGSLLVMSEWESLDAFRAWEGGSGHRSATSPLRPFQDRGRDRFFEVYRVEAAF</sequence>
<keyword evidence="3" id="KW-1185">Reference proteome</keyword>
<feature type="domain" description="ABM" evidence="1">
    <location>
        <begin position="5"/>
        <end position="93"/>
    </location>
</feature>
<dbReference type="InterPro" id="IPR007138">
    <property type="entry name" value="ABM_dom"/>
</dbReference>
<dbReference type="Gene3D" id="3.30.70.100">
    <property type="match status" value="1"/>
</dbReference>
<dbReference type="STRING" id="758803.SAMN05421803_101415"/>
<dbReference type="PROSITE" id="PS51725">
    <property type="entry name" value="ABM"/>
    <property type="match status" value="1"/>
</dbReference>
<dbReference type="Pfam" id="PF03992">
    <property type="entry name" value="ABM"/>
    <property type="match status" value="1"/>
</dbReference>
<organism evidence="2 3">
    <name type="scientific">Nocardiopsis flavescens</name>
    <dbReference type="NCBI Taxonomy" id="758803"/>
    <lineage>
        <taxon>Bacteria</taxon>
        <taxon>Bacillati</taxon>
        <taxon>Actinomycetota</taxon>
        <taxon>Actinomycetes</taxon>
        <taxon>Streptosporangiales</taxon>
        <taxon>Nocardiopsidaceae</taxon>
        <taxon>Nocardiopsis</taxon>
    </lineage>
</organism>
<dbReference type="RefSeq" id="WP_073374295.1">
    <property type="nucleotide sequence ID" value="NZ_FQZK01000001.1"/>
</dbReference>
<keyword evidence="2" id="KW-0503">Monooxygenase</keyword>
<dbReference type="InterPro" id="IPR011008">
    <property type="entry name" value="Dimeric_a/b-barrel"/>
</dbReference>
<dbReference type="OrthoDB" id="4304335at2"/>
<accession>A0A1M6BN20</accession>
<evidence type="ECO:0000259" key="1">
    <source>
        <dbReference type="PROSITE" id="PS51725"/>
    </source>
</evidence>
<keyword evidence="2" id="KW-0560">Oxidoreductase</keyword>
<proteinExistence type="predicted"/>
<gene>
    <name evidence="2" type="ORF">SAMN05421803_101415</name>
</gene>
<dbReference type="AlphaFoldDB" id="A0A1M6BN20"/>
<dbReference type="Proteomes" id="UP000184452">
    <property type="component" value="Unassembled WGS sequence"/>
</dbReference>
<dbReference type="EMBL" id="FQZK01000001">
    <property type="protein sequence ID" value="SHI50122.1"/>
    <property type="molecule type" value="Genomic_DNA"/>
</dbReference>
<evidence type="ECO:0000313" key="3">
    <source>
        <dbReference type="Proteomes" id="UP000184452"/>
    </source>
</evidence>
<reference evidence="2 3" key="1">
    <citation type="submission" date="2016-11" db="EMBL/GenBank/DDBJ databases">
        <authorList>
            <person name="Jaros S."/>
            <person name="Januszkiewicz K."/>
            <person name="Wedrychowicz H."/>
        </authorList>
    </citation>
    <scope>NUCLEOTIDE SEQUENCE [LARGE SCALE GENOMIC DNA]</scope>
    <source>
        <strain evidence="2 3">CGMCC 4.5723</strain>
    </source>
</reference>
<dbReference type="SUPFAM" id="SSF54909">
    <property type="entry name" value="Dimeric alpha+beta barrel"/>
    <property type="match status" value="1"/>
</dbReference>
<evidence type="ECO:0000313" key="2">
    <source>
        <dbReference type="EMBL" id="SHI50122.1"/>
    </source>
</evidence>
<name>A0A1M6BN20_9ACTN</name>